<dbReference type="OrthoDB" id="9852483at2"/>
<evidence type="ECO:0000256" key="1">
    <source>
        <dbReference type="SAM" id="MobiDB-lite"/>
    </source>
</evidence>
<dbReference type="EMBL" id="CP038033">
    <property type="protein sequence ID" value="QBQ55978.1"/>
    <property type="molecule type" value="Genomic_DNA"/>
</dbReference>
<feature type="region of interest" description="Disordered" evidence="1">
    <location>
        <begin position="113"/>
        <end position="132"/>
    </location>
</feature>
<dbReference type="Proteomes" id="UP000294325">
    <property type="component" value="Chromosome"/>
</dbReference>
<evidence type="ECO:0008006" key="5">
    <source>
        <dbReference type="Google" id="ProtNLM"/>
    </source>
</evidence>
<evidence type="ECO:0000313" key="3">
    <source>
        <dbReference type="EMBL" id="QBQ55978.1"/>
    </source>
</evidence>
<name>A0A4P7C0A4_9GAMM</name>
<organism evidence="3 4">
    <name type="scientific">Nitrosococcus wardiae</name>
    <dbReference type="NCBI Taxonomy" id="1814290"/>
    <lineage>
        <taxon>Bacteria</taxon>
        <taxon>Pseudomonadati</taxon>
        <taxon>Pseudomonadota</taxon>
        <taxon>Gammaproteobacteria</taxon>
        <taxon>Chromatiales</taxon>
        <taxon>Chromatiaceae</taxon>
        <taxon>Nitrosococcus</taxon>
    </lineage>
</organism>
<protein>
    <recommendedName>
        <fullName evidence="5">Glycine zipper family protein</fullName>
    </recommendedName>
</protein>
<keyword evidence="2" id="KW-0732">Signal</keyword>
<evidence type="ECO:0000256" key="2">
    <source>
        <dbReference type="SAM" id="SignalP"/>
    </source>
</evidence>
<dbReference type="KEGG" id="nwr:E3U44_16765"/>
<feature type="chain" id="PRO_5020762513" description="Glycine zipper family protein" evidence="2">
    <location>
        <begin position="22"/>
        <end position="182"/>
    </location>
</feature>
<keyword evidence="4" id="KW-1185">Reference proteome</keyword>
<reference evidence="3 4" key="1">
    <citation type="submission" date="2019-03" db="EMBL/GenBank/DDBJ databases">
        <title>The genome sequence of Nitrosococcus wardiae strain D1FHST reveals the archetypal metabolic capacity of ammonia-oxidizing Gammaproteobacteria.</title>
        <authorList>
            <person name="Wang L."/>
            <person name="Lim C.K."/>
            <person name="Hanson T.E."/>
            <person name="Dang H."/>
            <person name="Klotz M.G."/>
        </authorList>
    </citation>
    <scope>NUCLEOTIDE SEQUENCE [LARGE SCALE GENOMIC DNA]</scope>
    <source>
        <strain evidence="3 4">D1FHS</strain>
    </source>
</reference>
<sequence>MEKKGFLIIMLGLGISFSAQAEPPLLTLSQIEGIVLVNQGKQFARAHNGMPLREGDRVLTMKESQVALRSEEYNCASFLRENSLLTIPNSVDCETLTQPETTKQQYAALGDEVVESSPASSTGGGAAAGGATGGATTGGVTGGALGAGAMGATQSLIVGGLVVGVGAGLAAGVAETSKASPD</sequence>
<gene>
    <name evidence="3" type="ORF">E3U44_16765</name>
</gene>
<feature type="signal peptide" evidence="2">
    <location>
        <begin position="1"/>
        <end position="21"/>
    </location>
</feature>
<feature type="compositionally biased region" description="Gly residues" evidence="1">
    <location>
        <begin position="122"/>
        <end position="132"/>
    </location>
</feature>
<dbReference type="AlphaFoldDB" id="A0A4P7C0A4"/>
<dbReference type="RefSeq" id="WP_134359232.1">
    <property type="nucleotide sequence ID" value="NZ_CP038033.1"/>
</dbReference>
<evidence type="ECO:0000313" key="4">
    <source>
        <dbReference type="Proteomes" id="UP000294325"/>
    </source>
</evidence>
<proteinExistence type="predicted"/>
<accession>A0A4P7C0A4</accession>